<evidence type="ECO:0000313" key="3">
    <source>
        <dbReference type="Proteomes" id="UP001626550"/>
    </source>
</evidence>
<comment type="caution">
    <text evidence="2">The sequence shown here is derived from an EMBL/GenBank/DDBJ whole genome shotgun (WGS) entry which is preliminary data.</text>
</comment>
<dbReference type="AlphaFoldDB" id="A0ABD2PZ11"/>
<protein>
    <submittedName>
        <fullName evidence="2">Uncharacterized protein</fullName>
    </submittedName>
</protein>
<feature type="compositionally biased region" description="Polar residues" evidence="1">
    <location>
        <begin position="123"/>
        <end position="132"/>
    </location>
</feature>
<feature type="region of interest" description="Disordered" evidence="1">
    <location>
        <begin position="107"/>
        <end position="132"/>
    </location>
</feature>
<gene>
    <name evidence="2" type="ORF">Ciccas_008979</name>
</gene>
<dbReference type="PANTHER" id="PTHR28617">
    <property type="entry name" value="CILIA- AND FLAGELLA-ASSOCIATED PROTEIN 77"/>
    <property type="match status" value="1"/>
</dbReference>
<reference evidence="2 3" key="1">
    <citation type="submission" date="2024-11" db="EMBL/GenBank/DDBJ databases">
        <title>Adaptive evolution of stress response genes in parasites aligns with host niche diversity.</title>
        <authorList>
            <person name="Hahn C."/>
            <person name="Resl P."/>
        </authorList>
    </citation>
    <scope>NUCLEOTIDE SEQUENCE [LARGE SCALE GENOMIC DNA]</scope>
    <source>
        <strain evidence="2">EGGRZ-B1_66</strain>
        <tissue evidence="2">Body</tissue>
    </source>
</reference>
<accession>A0ABD2PZ11</accession>
<organism evidence="2 3">
    <name type="scientific">Cichlidogyrus casuarinus</name>
    <dbReference type="NCBI Taxonomy" id="1844966"/>
    <lineage>
        <taxon>Eukaryota</taxon>
        <taxon>Metazoa</taxon>
        <taxon>Spiralia</taxon>
        <taxon>Lophotrochozoa</taxon>
        <taxon>Platyhelminthes</taxon>
        <taxon>Monogenea</taxon>
        <taxon>Monopisthocotylea</taxon>
        <taxon>Dactylogyridea</taxon>
        <taxon>Ancyrocephalidae</taxon>
        <taxon>Cichlidogyrus</taxon>
    </lineage>
</organism>
<evidence type="ECO:0000313" key="2">
    <source>
        <dbReference type="EMBL" id="KAL3312430.1"/>
    </source>
</evidence>
<dbReference type="Pfam" id="PF14825">
    <property type="entry name" value="CFAP77"/>
    <property type="match status" value="1"/>
</dbReference>
<keyword evidence="3" id="KW-1185">Reference proteome</keyword>
<dbReference type="InterPro" id="IPR029147">
    <property type="entry name" value="CFAP77"/>
</dbReference>
<evidence type="ECO:0000256" key="1">
    <source>
        <dbReference type="SAM" id="MobiDB-lite"/>
    </source>
</evidence>
<sequence length="261" mass="29859">MTEFDWNHTATNLLGDKRDTMTCNMLHLRPALGRSNTYCHKIKPCDFTYGMKTEKIDGVSDVMIWPKAAFKAKLHNEKKQIENDRIILNKEAIKSGACTEKEAKVFRATHEQKKQPKPRSRTTSKSTIPSHKVINTLTHGIASRPSTPIFELISNRYQNEWVANQKKLRAQRLALEKKKKKPHNATCFNTRTTLLREQRITVDEPELWNMSMFKTGVVNGISSFRDEKSRELAYKAHKNESVGRHGGNGQGIVRLGEVRAC</sequence>
<dbReference type="PANTHER" id="PTHR28617:SF1">
    <property type="entry name" value="CILIA- AND FLAGELLA-ASSOCIATED PROTEIN 77"/>
    <property type="match status" value="1"/>
</dbReference>
<name>A0ABD2PZ11_9PLAT</name>
<dbReference type="Proteomes" id="UP001626550">
    <property type="component" value="Unassembled WGS sequence"/>
</dbReference>
<proteinExistence type="predicted"/>
<dbReference type="EMBL" id="JBJKFK010001703">
    <property type="protein sequence ID" value="KAL3312430.1"/>
    <property type="molecule type" value="Genomic_DNA"/>
</dbReference>